<evidence type="ECO:0000313" key="15">
    <source>
        <dbReference type="Proteomes" id="UP000185657"/>
    </source>
</evidence>
<evidence type="ECO:0000256" key="2">
    <source>
        <dbReference type="ARBA" id="ARBA00011233"/>
    </source>
</evidence>
<evidence type="ECO:0000256" key="6">
    <source>
        <dbReference type="ARBA" id="ARBA00022729"/>
    </source>
</evidence>
<reference evidence="13 16" key="2">
    <citation type="submission" date="2016-10" db="EMBL/GenBank/DDBJ databases">
        <title>Hydorgenophaga sp. LPB0072 isolated from gastropod.</title>
        <authorList>
            <person name="Kim E."/>
            <person name="Yi H."/>
        </authorList>
    </citation>
    <scope>NUCLEOTIDE SEQUENCE [LARGE SCALE GENOMIC DNA]</scope>
    <source>
        <strain evidence="13 16">LPB0072</strain>
    </source>
</reference>
<accession>A0A170AKI6</accession>
<reference evidence="14 15" key="1">
    <citation type="submission" date="2016-02" db="EMBL/GenBank/DDBJ databases">
        <title>Draft genome sequence of Hydrogenophaga sp. LPB0072.</title>
        <authorList>
            <person name="Shin S.-K."/>
            <person name="Yi H."/>
        </authorList>
    </citation>
    <scope>NUCLEOTIDE SEQUENCE [LARGE SCALE GENOMIC DNA]</scope>
    <source>
        <strain evidence="14 15">LPB0072</strain>
    </source>
</reference>
<evidence type="ECO:0000256" key="7">
    <source>
        <dbReference type="ARBA" id="ARBA00023065"/>
    </source>
</evidence>
<dbReference type="PANTHER" id="PTHR34501:SF9">
    <property type="entry name" value="MAJOR OUTER MEMBRANE PROTEIN P.IA"/>
    <property type="match status" value="1"/>
</dbReference>
<evidence type="ECO:0000256" key="3">
    <source>
        <dbReference type="ARBA" id="ARBA00022448"/>
    </source>
</evidence>
<keyword evidence="3" id="KW-0813">Transport</keyword>
<evidence type="ECO:0000256" key="11">
    <source>
        <dbReference type="SAM" id="SignalP"/>
    </source>
</evidence>
<evidence type="ECO:0000256" key="9">
    <source>
        <dbReference type="ARBA" id="ARBA00023136"/>
    </source>
</evidence>
<evidence type="ECO:0000313" key="14">
    <source>
        <dbReference type="EMBL" id="OAD44178.1"/>
    </source>
</evidence>
<evidence type="ECO:0000256" key="5">
    <source>
        <dbReference type="ARBA" id="ARBA00022692"/>
    </source>
</evidence>
<dbReference type="Proteomes" id="UP000185657">
    <property type="component" value="Unassembled WGS sequence"/>
</dbReference>
<evidence type="ECO:0000256" key="8">
    <source>
        <dbReference type="ARBA" id="ARBA00023114"/>
    </source>
</evidence>
<feature type="domain" description="Porin" evidence="12">
    <location>
        <begin position="7"/>
        <end position="302"/>
    </location>
</feature>
<dbReference type="GO" id="GO:0009279">
    <property type="term" value="C:cell outer membrane"/>
    <property type="evidence" value="ECO:0007669"/>
    <property type="project" value="UniProtKB-SubCell"/>
</dbReference>
<keyword evidence="4" id="KW-1134">Transmembrane beta strand</keyword>
<sequence>MKKNLIALAVLAASTGAMAQSSVTIYGRVDLSVGAEKNLGESSKTKMFNGGEAGLTTSRWGLIGTEDLGGGLKAKFKFEQRINATTGEIQSPSFKAETSVGLAGGFGAVKMGRFSTVYDDVIALGNSNIVFDSAFTPASNGVYKSGGDYSSRFNNQIRYEAPSMGGFYAGLGYAFEQNTGEKDTMAGFMAGYKNGPINVGLGYQNEKGSDNTYTAISGSYDLGVAALSAGYNNRKGSNTNGKDNEFSLGVTVPVGAFKVSGGFASSKTTIAGNTAAKASGFALGATYSLSKRTRLYAGLRDFTVESGAGVKTKDNTLYAMGVRHDF</sequence>
<evidence type="ECO:0000256" key="10">
    <source>
        <dbReference type="ARBA" id="ARBA00023237"/>
    </source>
</evidence>
<dbReference type="EMBL" id="CP017476">
    <property type="protein sequence ID" value="AOW13861.1"/>
    <property type="molecule type" value="Genomic_DNA"/>
</dbReference>
<dbReference type="PRINTS" id="PR00184">
    <property type="entry name" value="NEISSPPORIN"/>
</dbReference>
<keyword evidence="15" id="KW-1185">Reference proteome</keyword>
<evidence type="ECO:0000256" key="4">
    <source>
        <dbReference type="ARBA" id="ARBA00022452"/>
    </source>
</evidence>
<organism evidence="13 16">
    <name type="scientific">Hydrogenophaga crassostreae</name>
    <dbReference type="NCBI Taxonomy" id="1763535"/>
    <lineage>
        <taxon>Bacteria</taxon>
        <taxon>Pseudomonadati</taxon>
        <taxon>Pseudomonadota</taxon>
        <taxon>Betaproteobacteria</taxon>
        <taxon>Burkholderiales</taxon>
        <taxon>Comamonadaceae</taxon>
        <taxon>Hydrogenophaga</taxon>
    </lineage>
</organism>
<dbReference type="GO" id="GO:0006811">
    <property type="term" value="P:monoatomic ion transport"/>
    <property type="evidence" value="ECO:0007669"/>
    <property type="project" value="UniProtKB-KW"/>
</dbReference>
<keyword evidence="10" id="KW-0998">Cell outer membrane</keyword>
<keyword evidence="9" id="KW-0472">Membrane</keyword>
<dbReference type="Gene3D" id="2.40.160.10">
    <property type="entry name" value="Porin"/>
    <property type="match status" value="1"/>
</dbReference>
<dbReference type="PANTHER" id="PTHR34501">
    <property type="entry name" value="PROTEIN YDDL-RELATED"/>
    <property type="match status" value="1"/>
</dbReference>
<evidence type="ECO:0000256" key="1">
    <source>
        <dbReference type="ARBA" id="ARBA00004571"/>
    </source>
</evidence>
<proteinExistence type="predicted"/>
<dbReference type="KEGG" id="hyl:LPB072_14440"/>
<evidence type="ECO:0000313" key="13">
    <source>
        <dbReference type="EMBL" id="AOW13861.1"/>
    </source>
</evidence>
<comment type="subunit">
    <text evidence="2">Homotrimer.</text>
</comment>
<dbReference type="CDD" id="cd00342">
    <property type="entry name" value="gram_neg_porins"/>
    <property type="match status" value="1"/>
</dbReference>
<feature type="chain" id="PRO_5044549680" description="Porin domain-containing protein" evidence="11">
    <location>
        <begin position="20"/>
        <end position="326"/>
    </location>
</feature>
<dbReference type="Proteomes" id="UP000185680">
    <property type="component" value="Chromosome"/>
</dbReference>
<keyword evidence="5" id="KW-0812">Transmembrane</keyword>
<dbReference type="EMBL" id="LVWD01000001">
    <property type="protein sequence ID" value="OAD44178.1"/>
    <property type="molecule type" value="Genomic_DNA"/>
</dbReference>
<dbReference type="InterPro" id="IPR023614">
    <property type="entry name" value="Porin_dom_sf"/>
</dbReference>
<dbReference type="RefSeq" id="WP_066084482.1">
    <property type="nucleotide sequence ID" value="NZ_CP017476.1"/>
</dbReference>
<keyword evidence="7" id="KW-0406">Ion transport</keyword>
<name>A0A170AKI6_9BURK</name>
<dbReference type="InterPro" id="IPR002299">
    <property type="entry name" value="Porin_Neis"/>
</dbReference>
<comment type="subcellular location">
    <subcellularLocation>
        <location evidence="1">Cell outer membrane</location>
        <topology evidence="1">Multi-pass membrane protein</topology>
    </subcellularLocation>
</comment>
<evidence type="ECO:0000313" key="16">
    <source>
        <dbReference type="Proteomes" id="UP000185680"/>
    </source>
</evidence>
<protein>
    <recommendedName>
        <fullName evidence="12">Porin domain-containing protein</fullName>
    </recommendedName>
</protein>
<dbReference type="STRING" id="1763535.LPB072_14440"/>
<keyword evidence="8" id="KW-0626">Porin</keyword>
<feature type="signal peptide" evidence="11">
    <location>
        <begin position="1"/>
        <end position="19"/>
    </location>
</feature>
<dbReference type="InterPro" id="IPR033900">
    <property type="entry name" value="Gram_neg_porin_domain"/>
</dbReference>
<dbReference type="AlphaFoldDB" id="A0A170AKI6"/>
<dbReference type="SUPFAM" id="SSF56935">
    <property type="entry name" value="Porins"/>
    <property type="match status" value="1"/>
</dbReference>
<dbReference type="GO" id="GO:0046930">
    <property type="term" value="C:pore complex"/>
    <property type="evidence" value="ECO:0007669"/>
    <property type="project" value="UniProtKB-KW"/>
</dbReference>
<keyword evidence="6 11" id="KW-0732">Signal</keyword>
<dbReference type="InterPro" id="IPR050298">
    <property type="entry name" value="Gram-neg_bact_OMP"/>
</dbReference>
<evidence type="ECO:0000259" key="12">
    <source>
        <dbReference type="Pfam" id="PF13609"/>
    </source>
</evidence>
<dbReference type="Pfam" id="PF13609">
    <property type="entry name" value="Porin_4"/>
    <property type="match status" value="1"/>
</dbReference>
<gene>
    <name evidence="13" type="ORF">LPB072_14440</name>
    <name evidence="14" type="ORF">LPB72_01375</name>
</gene>
<dbReference type="GO" id="GO:0015288">
    <property type="term" value="F:porin activity"/>
    <property type="evidence" value="ECO:0007669"/>
    <property type="project" value="UniProtKB-KW"/>
</dbReference>